<dbReference type="AlphaFoldDB" id="A0A1B7LDA1"/>
<keyword evidence="4" id="KW-1185">Reference proteome</keyword>
<dbReference type="OrthoDB" id="9779630at2"/>
<dbReference type="EMBL" id="LYVF01000171">
    <property type="protein sequence ID" value="OAT80855.1"/>
    <property type="molecule type" value="Genomic_DNA"/>
</dbReference>
<dbReference type="InterPro" id="IPR007157">
    <property type="entry name" value="PspA_VIPP1"/>
</dbReference>
<comment type="caution">
    <text evidence="3">The sequence shown here is derived from an EMBL/GenBank/DDBJ whole genome shotgun (WGS) entry which is preliminary data.</text>
</comment>
<gene>
    <name evidence="3" type="ORF">A6M21_12350</name>
</gene>
<organism evidence="3 4">
    <name type="scientific">Desulfotomaculum copahuensis</name>
    <dbReference type="NCBI Taxonomy" id="1838280"/>
    <lineage>
        <taxon>Bacteria</taxon>
        <taxon>Bacillati</taxon>
        <taxon>Bacillota</taxon>
        <taxon>Clostridia</taxon>
        <taxon>Eubacteriales</taxon>
        <taxon>Desulfotomaculaceae</taxon>
        <taxon>Desulfotomaculum</taxon>
    </lineage>
</organism>
<evidence type="ECO:0000313" key="3">
    <source>
        <dbReference type="EMBL" id="OAT80855.1"/>
    </source>
</evidence>
<dbReference type="RefSeq" id="WP_066669272.1">
    <property type="nucleotide sequence ID" value="NZ_LYVF01000171.1"/>
</dbReference>
<name>A0A1B7LDA1_9FIRM</name>
<dbReference type="PANTHER" id="PTHR31088:SF6">
    <property type="entry name" value="PHAGE SHOCK PROTEIN A"/>
    <property type="match status" value="1"/>
</dbReference>
<comment type="similarity">
    <text evidence="1">Belongs to the PspA/Vipp/IM30 family.</text>
</comment>
<protein>
    <submittedName>
        <fullName evidence="3">Phage shock protein A</fullName>
    </submittedName>
</protein>
<evidence type="ECO:0000256" key="1">
    <source>
        <dbReference type="ARBA" id="ARBA00043985"/>
    </source>
</evidence>
<dbReference type="PANTHER" id="PTHR31088">
    <property type="entry name" value="MEMBRANE-ASSOCIATED PROTEIN VIPP1, CHLOROPLASTIC"/>
    <property type="match status" value="1"/>
</dbReference>
<dbReference type="Pfam" id="PF04012">
    <property type="entry name" value="PspA_IM30"/>
    <property type="match status" value="1"/>
</dbReference>
<reference evidence="3 4" key="1">
    <citation type="submission" date="2016-04" db="EMBL/GenBank/DDBJ databases">
        <authorList>
            <person name="Evans L.H."/>
            <person name="Alamgir A."/>
            <person name="Owens N."/>
            <person name="Weber N.D."/>
            <person name="Virtaneva K."/>
            <person name="Barbian K."/>
            <person name="Babar A."/>
            <person name="Rosenke K."/>
        </authorList>
    </citation>
    <scope>NUCLEOTIDE SEQUENCE [LARGE SCALE GENOMIC DNA]</scope>
    <source>
        <strain evidence="3 4">LMa1</strain>
    </source>
</reference>
<dbReference type="STRING" id="1838280.A6M21_12350"/>
<dbReference type="Proteomes" id="UP000078532">
    <property type="component" value="Unassembled WGS sequence"/>
</dbReference>
<feature type="coiled-coil region" evidence="2">
    <location>
        <begin position="33"/>
        <end position="149"/>
    </location>
</feature>
<accession>A0A1B7LDA1</accession>
<sequence length="225" mass="25800">MGLFKRIKDLLDANISDLISKAEDPEKMLNLYVERATQELKEFNIQVNRAVADELMLRQKIEASEKEMESWTAQARVAVQQGRDDLARIALERKQTAQNNLESYQTQLADQEKAVAELRENYRLLEEKLNKAKAEREQLIIRQRRAKAMKQANEAVKEVSEGSAMADFDRMRDKVMRTEAEAQASRVAVSSSLEDEFDQLKKSAGQQNVDDELARLKAELGKEQQ</sequence>
<evidence type="ECO:0000256" key="2">
    <source>
        <dbReference type="SAM" id="Coils"/>
    </source>
</evidence>
<keyword evidence="2" id="KW-0175">Coiled coil</keyword>
<evidence type="ECO:0000313" key="4">
    <source>
        <dbReference type="Proteomes" id="UP000078532"/>
    </source>
</evidence>
<proteinExistence type="inferred from homology"/>